<dbReference type="EMBL" id="CP036402">
    <property type="protein sequence ID" value="QBI22004.1"/>
    <property type="molecule type" value="Genomic_DNA"/>
</dbReference>
<dbReference type="Pfam" id="PF10708">
    <property type="entry name" value="DUF2510"/>
    <property type="match status" value="1"/>
</dbReference>
<gene>
    <name evidence="5" type="ORF">ER308_11180</name>
</gene>
<evidence type="ECO:0000259" key="3">
    <source>
        <dbReference type="Pfam" id="PF10708"/>
    </source>
</evidence>
<evidence type="ECO:0000313" key="6">
    <source>
        <dbReference type="Proteomes" id="UP000291469"/>
    </source>
</evidence>
<dbReference type="RefSeq" id="WP_131156993.1">
    <property type="nucleotide sequence ID" value="NZ_CP036402.1"/>
</dbReference>
<keyword evidence="2" id="KW-1133">Transmembrane helix</keyword>
<feature type="region of interest" description="Disordered" evidence="1">
    <location>
        <begin position="32"/>
        <end position="65"/>
    </location>
</feature>
<feature type="transmembrane region" description="Helical" evidence="2">
    <location>
        <begin position="119"/>
        <end position="142"/>
    </location>
</feature>
<keyword evidence="2" id="KW-0812">Transmembrane</keyword>
<evidence type="ECO:0000256" key="2">
    <source>
        <dbReference type="SAM" id="Phobius"/>
    </source>
</evidence>
<accession>A0A411YLB1</accession>
<dbReference type="Pfam" id="PF14219">
    <property type="entry name" value="DUF4328"/>
    <property type="match status" value="1"/>
</dbReference>
<evidence type="ECO:0000256" key="1">
    <source>
        <dbReference type="SAM" id="MobiDB-lite"/>
    </source>
</evidence>
<dbReference type="AlphaFoldDB" id="A0A411YLB1"/>
<dbReference type="InterPro" id="IPR018929">
    <property type="entry name" value="DUF2510"/>
</dbReference>
<feature type="domain" description="DUF4328" evidence="4">
    <location>
        <begin position="121"/>
        <end position="266"/>
    </location>
</feature>
<reference evidence="5 6" key="1">
    <citation type="submission" date="2019-01" db="EMBL/GenBank/DDBJ databases">
        <title>Egibacter rhizosphaerae EGI 80759T.</title>
        <authorList>
            <person name="Chen D.-D."/>
            <person name="Tian Y."/>
            <person name="Jiao J.-Y."/>
            <person name="Zhang X.-T."/>
            <person name="Zhang Y.-G."/>
            <person name="Zhang Y."/>
            <person name="Xiao M."/>
            <person name="Shu W.-S."/>
            <person name="Li W.-J."/>
        </authorList>
    </citation>
    <scope>NUCLEOTIDE SEQUENCE [LARGE SCALE GENOMIC DNA]</scope>
    <source>
        <strain evidence="5 6">EGI 80759</strain>
    </source>
</reference>
<evidence type="ECO:0000313" key="5">
    <source>
        <dbReference type="EMBL" id="QBI22004.1"/>
    </source>
</evidence>
<proteinExistence type="predicted"/>
<evidence type="ECO:0000259" key="4">
    <source>
        <dbReference type="Pfam" id="PF14219"/>
    </source>
</evidence>
<feature type="transmembrane region" description="Helical" evidence="2">
    <location>
        <begin position="207"/>
        <end position="224"/>
    </location>
</feature>
<feature type="compositionally biased region" description="Low complexity" evidence="1">
    <location>
        <begin position="41"/>
        <end position="51"/>
    </location>
</feature>
<dbReference type="OrthoDB" id="4463773at2"/>
<sequence>MSAEIPAGWYPDPGGSGGVRWWDGSHWTDEVRAEEARDTSAGAGDHPADPAVGGGPGQPAVTAAPPLTGQLSTTAKLLVVLLAAPFVLELLGTVAALLFFPGVADIGGFGDLAGAIAPWLGLGVVTGLLGVASTVVFIVWFWQVYSNVSRLSHVRSRLGTGWAVGTWFVPVLNLIRPYSMAWEAYTAGIPDDHIRFRDREWRRRQRPAGWLIPAWWAAALAYTASTFEFQANWGGDGVDFFFPWWVTLPAQAAATVLAIAVVALITRRQLARVGLEWTWRPGGTR</sequence>
<feature type="transmembrane region" description="Helical" evidence="2">
    <location>
        <begin position="244"/>
        <end position="265"/>
    </location>
</feature>
<dbReference type="Proteomes" id="UP000291469">
    <property type="component" value="Chromosome"/>
</dbReference>
<keyword evidence="6" id="KW-1185">Reference proteome</keyword>
<dbReference type="KEGG" id="erz:ER308_11180"/>
<name>A0A411YLB1_9ACTN</name>
<organism evidence="5 6">
    <name type="scientific">Egibacter rhizosphaerae</name>
    <dbReference type="NCBI Taxonomy" id="1670831"/>
    <lineage>
        <taxon>Bacteria</taxon>
        <taxon>Bacillati</taxon>
        <taxon>Actinomycetota</taxon>
        <taxon>Nitriliruptoria</taxon>
        <taxon>Egibacterales</taxon>
        <taxon>Egibacteraceae</taxon>
        <taxon>Egibacter</taxon>
    </lineage>
</organism>
<feature type="transmembrane region" description="Helical" evidence="2">
    <location>
        <begin position="77"/>
        <end position="99"/>
    </location>
</feature>
<dbReference type="InterPro" id="IPR025565">
    <property type="entry name" value="DUF4328"/>
</dbReference>
<feature type="domain" description="DUF2510" evidence="3">
    <location>
        <begin position="7"/>
        <end position="37"/>
    </location>
</feature>
<protein>
    <submittedName>
        <fullName evidence="5">DUF4328 domain-containing protein</fullName>
    </submittedName>
</protein>
<keyword evidence="2" id="KW-0472">Membrane</keyword>